<evidence type="ECO:0000256" key="8">
    <source>
        <dbReference type="SAM" id="Phobius"/>
    </source>
</evidence>
<dbReference type="PRINTS" id="PR00173">
    <property type="entry name" value="EDTRNSPORT"/>
</dbReference>
<feature type="transmembrane region" description="Helical" evidence="8">
    <location>
        <begin position="60"/>
        <end position="83"/>
    </location>
</feature>
<sequence length="452" mass="47709">MSNVQPAAAANAGRVEHRRRKFSMPPLGVQVLIALVVGALLGLVAPAFGDQLKIVGDAFIRLIKMTIVPLIFPLIVVSIARLESAKTVGRMATKAILYFEIVTTAILAVTLFVAFYSGIGKDANLGSVDPAETAGIGRDIDLKELFLHIIPENVFASAGEGQLLAILFFAVFLGMALTKIGDKAKPVVAVFDAVADAMFQMITWIIKLTPLAVVAFVAYNTAHYGWDLVLKLAVFVVVFYAAVLVVLVVLFPVIAIIFRVPYVPMLRAVGDLLFLAFVTRSAEVVLAPLIERLDKFGVDRKVSSFTLPLGYSFNADGATMYEGLAVVFLAHAYGVELTIPRLLTALLVLMLLTKGIAGVPSASIVVLFSAGAVIGLPAEGIAILLAIDFVVDMARTALNVTGNSLAAMVIAKSEGQFVHRAKTSPAAPAGEPAAPELAGEPTAVDIGGRSDA</sequence>
<dbReference type="STRING" id="55952.BU52_32260"/>
<evidence type="ECO:0000313" key="10">
    <source>
        <dbReference type="Proteomes" id="UP000028341"/>
    </source>
</evidence>
<dbReference type="RefSeq" id="WP_078903546.1">
    <property type="nucleotide sequence ID" value="NZ_JBFADL010000119.1"/>
</dbReference>
<dbReference type="Proteomes" id="UP000028341">
    <property type="component" value="Unassembled WGS sequence"/>
</dbReference>
<dbReference type="GO" id="GO:0015141">
    <property type="term" value="F:succinate transmembrane transporter activity"/>
    <property type="evidence" value="ECO:0007669"/>
    <property type="project" value="TreeGrafter"/>
</dbReference>
<proteinExistence type="predicted"/>
<accession>A0A081XHV5</accession>
<feature type="transmembrane region" description="Helical" evidence="8">
    <location>
        <begin position="27"/>
        <end position="48"/>
    </location>
</feature>
<dbReference type="InterPro" id="IPR036458">
    <property type="entry name" value="Na:dicarbo_symporter_sf"/>
</dbReference>
<feature type="transmembrane region" description="Helical" evidence="8">
    <location>
        <begin position="201"/>
        <end position="220"/>
    </location>
</feature>
<dbReference type="InterPro" id="IPR001991">
    <property type="entry name" value="Na-dicarboxylate_symporter"/>
</dbReference>
<dbReference type="PANTHER" id="PTHR42865:SF7">
    <property type="entry name" value="PROTON_GLUTAMATE-ASPARTATE SYMPORTER"/>
    <property type="match status" value="1"/>
</dbReference>
<evidence type="ECO:0000256" key="3">
    <source>
        <dbReference type="ARBA" id="ARBA00022475"/>
    </source>
</evidence>
<feature type="transmembrane region" description="Helical" evidence="8">
    <location>
        <begin position="232"/>
        <end position="260"/>
    </location>
</feature>
<reference evidence="9 10" key="1">
    <citation type="submission" date="2014-02" db="EMBL/GenBank/DDBJ databases">
        <title>The genome announcement of Streptomyces toyocaensis NRRL15009.</title>
        <authorList>
            <person name="Hong H.-J."/>
            <person name="Kwun M.J."/>
        </authorList>
    </citation>
    <scope>NUCLEOTIDE SEQUENCE [LARGE SCALE GENOMIC DNA]</scope>
    <source>
        <strain evidence="9 10">NRRL 15009</strain>
    </source>
</reference>
<gene>
    <name evidence="9" type="ORF">BU52_32260</name>
</gene>
<dbReference type="eggNOG" id="COG1301">
    <property type="taxonomic scope" value="Bacteria"/>
</dbReference>
<dbReference type="GO" id="GO:0005886">
    <property type="term" value="C:plasma membrane"/>
    <property type="evidence" value="ECO:0007669"/>
    <property type="project" value="TreeGrafter"/>
</dbReference>
<dbReference type="GO" id="GO:0015366">
    <property type="term" value="F:malate:proton symporter activity"/>
    <property type="evidence" value="ECO:0007669"/>
    <property type="project" value="TreeGrafter"/>
</dbReference>
<evidence type="ECO:0000256" key="1">
    <source>
        <dbReference type="ARBA" id="ARBA00004651"/>
    </source>
</evidence>
<keyword evidence="5 8" id="KW-1133">Transmembrane helix</keyword>
<evidence type="ECO:0000256" key="2">
    <source>
        <dbReference type="ARBA" id="ARBA00022448"/>
    </source>
</evidence>
<feature type="transmembrane region" description="Helical" evidence="8">
    <location>
        <begin position="365"/>
        <end position="387"/>
    </location>
</feature>
<evidence type="ECO:0000256" key="7">
    <source>
        <dbReference type="SAM" id="MobiDB-lite"/>
    </source>
</evidence>
<dbReference type="Pfam" id="PF00375">
    <property type="entry name" value="SDF"/>
    <property type="match status" value="1"/>
</dbReference>
<dbReference type="PANTHER" id="PTHR42865">
    <property type="entry name" value="PROTON/GLUTAMATE-ASPARTATE SYMPORTER"/>
    <property type="match status" value="1"/>
</dbReference>
<keyword evidence="3" id="KW-1003">Cell membrane</keyword>
<keyword evidence="6 8" id="KW-0472">Membrane</keyword>
<evidence type="ECO:0000313" key="9">
    <source>
        <dbReference type="EMBL" id="KES03128.1"/>
    </source>
</evidence>
<comment type="subcellular location">
    <subcellularLocation>
        <location evidence="1">Cell membrane</location>
        <topology evidence="1">Multi-pass membrane protein</topology>
    </subcellularLocation>
</comment>
<feature type="compositionally biased region" description="Low complexity" evidence="7">
    <location>
        <begin position="425"/>
        <end position="443"/>
    </location>
</feature>
<dbReference type="EMBL" id="JFCB01000051">
    <property type="protein sequence ID" value="KES03128.1"/>
    <property type="molecule type" value="Genomic_DNA"/>
</dbReference>
<comment type="caution">
    <text evidence="9">The sequence shown here is derived from an EMBL/GenBank/DDBJ whole genome shotgun (WGS) entry which is preliminary data.</text>
</comment>
<evidence type="ECO:0000256" key="4">
    <source>
        <dbReference type="ARBA" id="ARBA00022692"/>
    </source>
</evidence>
<organism evidence="9 10">
    <name type="scientific">Streptomyces toyocaensis</name>
    <dbReference type="NCBI Taxonomy" id="55952"/>
    <lineage>
        <taxon>Bacteria</taxon>
        <taxon>Bacillati</taxon>
        <taxon>Actinomycetota</taxon>
        <taxon>Actinomycetes</taxon>
        <taxon>Kitasatosporales</taxon>
        <taxon>Streptomycetaceae</taxon>
        <taxon>Streptomyces</taxon>
    </lineage>
</organism>
<name>A0A081XHV5_STRTO</name>
<dbReference type="SUPFAM" id="SSF118215">
    <property type="entry name" value="Proton glutamate symport protein"/>
    <property type="match status" value="1"/>
</dbReference>
<feature type="transmembrane region" description="Helical" evidence="8">
    <location>
        <begin position="161"/>
        <end position="180"/>
    </location>
</feature>
<dbReference type="Gene3D" id="1.10.3860.10">
    <property type="entry name" value="Sodium:dicarboxylate symporter"/>
    <property type="match status" value="1"/>
</dbReference>
<feature type="region of interest" description="Disordered" evidence="7">
    <location>
        <begin position="423"/>
        <end position="452"/>
    </location>
</feature>
<keyword evidence="10" id="KW-1185">Reference proteome</keyword>
<protein>
    <submittedName>
        <fullName evidence="9">C4-dicarboxylate transporter</fullName>
    </submittedName>
</protein>
<keyword evidence="4 8" id="KW-0812">Transmembrane</keyword>
<dbReference type="GO" id="GO:0015138">
    <property type="term" value="F:fumarate transmembrane transporter activity"/>
    <property type="evidence" value="ECO:0007669"/>
    <property type="project" value="TreeGrafter"/>
</dbReference>
<feature type="transmembrane region" description="Helical" evidence="8">
    <location>
        <begin position="95"/>
        <end position="119"/>
    </location>
</feature>
<evidence type="ECO:0000256" key="6">
    <source>
        <dbReference type="ARBA" id="ARBA00023136"/>
    </source>
</evidence>
<dbReference type="GO" id="GO:0070778">
    <property type="term" value="P:L-aspartate transmembrane transport"/>
    <property type="evidence" value="ECO:0007669"/>
    <property type="project" value="TreeGrafter"/>
</dbReference>
<evidence type="ECO:0000256" key="5">
    <source>
        <dbReference type="ARBA" id="ARBA00022989"/>
    </source>
</evidence>
<keyword evidence="2" id="KW-0813">Transport</keyword>
<dbReference type="AlphaFoldDB" id="A0A081XHV5"/>